<dbReference type="InterPro" id="IPR005814">
    <property type="entry name" value="Aminotrans_3"/>
</dbReference>
<dbReference type="Pfam" id="PF00202">
    <property type="entry name" value="Aminotran_3"/>
    <property type="match status" value="1"/>
</dbReference>
<organism evidence="7">
    <name type="scientific">Phaffia rhodozyma</name>
    <name type="common">Yeast</name>
    <name type="synonym">Xanthophyllomyces dendrorhous</name>
    <dbReference type="NCBI Taxonomy" id="264483"/>
    <lineage>
        <taxon>Eukaryota</taxon>
        <taxon>Fungi</taxon>
        <taxon>Dikarya</taxon>
        <taxon>Basidiomycota</taxon>
        <taxon>Agaricomycotina</taxon>
        <taxon>Tremellomycetes</taxon>
        <taxon>Cystofilobasidiales</taxon>
        <taxon>Mrakiaceae</taxon>
        <taxon>Phaffia</taxon>
    </lineage>
</organism>
<sequence length="479" mass="51627">MITTSVRTTASRVGAFAVATQASARGFATPSTTNHEALVTIGREHITQATGRKWDVVMEEGQGLEVTLGDGRKMLDFTSGIGVTNLGHCHPKITAAAQSQVAKIVHAQNAIGFNRPYIQLVERLLQRMPDPSLSKFFLWNSGSEAVEAAIKVTRKHTGKNNIIVLQGSYHGRTYGASALTKSKVIYSEGVGSVMPGVHTCPFPYWHSLGVSPDTPEDELVRMAVYQLELLLKQRSSPIDTAAIFIEPVLGEGGYIQTPAAFLRKVREICDKNNILMVVDEVQSGFGRTGKFFNIEYSGVRPDVLIFAKGLANGFPLSGIATTKEIMGSMPPGSLGGTYAGNAVSCAAAVAVQDVFDEQDILGNVVARSKQMFDALHKVAAAPETSHLIAQVRGSGLMIGLEFNAPNDPICELSLKSGKAIPTNIHNRVQEKCFEQGLMLLTTSIYSVIRFIPALIVTEEEMDKAIKIITQAIQEVALEG</sequence>
<keyword evidence="5 6" id="KW-0663">Pyridoxal phosphate</keyword>
<dbReference type="SUPFAM" id="SSF53383">
    <property type="entry name" value="PLP-dependent transferases"/>
    <property type="match status" value="1"/>
</dbReference>
<evidence type="ECO:0000256" key="3">
    <source>
        <dbReference type="ARBA" id="ARBA00022576"/>
    </source>
</evidence>
<dbReference type="PANTHER" id="PTHR11986">
    <property type="entry name" value="AMINOTRANSFERASE CLASS III"/>
    <property type="match status" value="1"/>
</dbReference>
<dbReference type="InterPro" id="IPR015421">
    <property type="entry name" value="PyrdxlP-dep_Trfase_major"/>
</dbReference>
<reference evidence="7" key="1">
    <citation type="submission" date="2014-08" db="EMBL/GenBank/DDBJ databases">
        <authorList>
            <person name="Sharma Rahul"/>
            <person name="Thines Marco"/>
        </authorList>
    </citation>
    <scope>NUCLEOTIDE SEQUENCE</scope>
</reference>
<dbReference type="CDD" id="cd00610">
    <property type="entry name" value="OAT_like"/>
    <property type="match status" value="1"/>
</dbReference>
<dbReference type="InterPro" id="IPR050103">
    <property type="entry name" value="Class-III_PLP-dep_AT"/>
</dbReference>
<dbReference type="InterPro" id="IPR049704">
    <property type="entry name" value="Aminotrans_3_PPA_site"/>
</dbReference>
<keyword evidence="4 7" id="KW-0808">Transferase</keyword>
<accession>A0A0F7SP53</accession>
<dbReference type="PIRSF" id="PIRSF000521">
    <property type="entry name" value="Transaminase_4ab_Lys_Orn"/>
    <property type="match status" value="1"/>
</dbReference>
<dbReference type="GO" id="GO:0008483">
    <property type="term" value="F:transaminase activity"/>
    <property type="evidence" value="ECO:0007669"/>
    <property type="project" value="UniProtKB-KW"/>
</dbReference>
<dbReference type="EMBL" id="LN483142">
    <property type="protein sequence ID" value="CED83226.1"/>
    <property type="molecule type" value="Genomic_DNA"/>
</dbReference>
<dbReference type="FunFam" id="3.40.640.10:FF:000013">
    <property type="entry name" value="4-aminobutyrate aminotransferase"/>
    <property type="match status" value="1"/>
</dbReference>
<dbReference type="AlphaFoldDB" id="A0A0F7SP53"/>
<evidence type="ECO:0000256" key="4">
    <source>
        <dbReference type="ARBA" id="ARBA00022679"/>
    </source>
</evidence>
<evidence type="ECO:0000313" key="7">
    <source>
        <dbReference type="EMBL" id="CED83226.1"/>
    </source>
</evidence>
<evidence type="ECO:0000256" key="6">
    <source>
        <dbReference type="RuleBase" id="RU003560"/>
    </source>
</evidence>
<evidence type="ECO:0000256" key="2">
    <source>
        <dbReference type="ARBA" id="ARBA00008954"/>
    </source>
</evidence>
<comment type="cofactor">
    <cofactor evidence="1">
        <name>pyridoxal 5'-phosphate</name>
        <dbReference type="ChEBI" id="CHEBI:597326"/>
    </cofactor>
</comment>
<proteinExistence type="inferred from homology"/>
<dbReference type="InterPro" id="IPR015424">
    <property type="entry name" value="PyrdxlP-dep_Trfase"/>
</dbReference>
<evidence type="ECO:0000256" key="1">
    <source>
        <dbReference type="ARBA" id="ARBA00001933"/>
    </source>
</evidence>
<name>A0A0F7SP53_PHARH</name>
<comment type="similarity">
    <text evidence="2 6">Belongs to the class-III pyridoxal-phosphate-dependent aminotransferase family.</text>
</comment>
<dbReference type="GO" id="GO:0042802">
    <property type="term" value="F:identical protein binding"/>
    <property type="evidence" value="ECO:0007669"/>
    <property type="project" value="TreeGrafter"/>
</dbReference>
<dbReference type="Gene3D" id="3.40.640.10">
    <property type="entry name" value="Type I PLP-dependent aspartate aminotransferase-like (Major domain)"/>
    <property type="match status" value="1"/>
</dbReference>
<protein>
    <submittedName>
        <fullName evidence="7">Acetylornithine aminotransferase</fullName>
    </submittedName>
</protein>
<dbReference type="PROSITE" id="PS00600">
    <property type="entry name" value="AA_TRANSFER_CLASS_3"/>
    <property type="match status" value="1"/>
</dbReference>
<evidence type="ECO:0000256" key="5">
    <source>
        <dbReference type="ARBA" id="ARBA00022898"/>
    </source>
</evidence>
<keyword evidence="3 7" id="KW-0032">Aminotransferase</keyword>
<dbReference type="GO" id="GO:0030170">
    <property type="term" value="F:pyridoxal phosphate binding"/>
    <property type="evidence" value="ECO:0007669"/>
    <property type="project" value="InterPro"/>
</dbReference>
<dbReference type="InterPro" id="IPR015422">
    <property type="entry name" value="PyrdxlP-dep_Trfase_small"/>
</dbReference>
<dbReference type="Gene3D" id="3.90.1150.10">
    <property type="entry name" value="Aspartate Aminotransferase, domain 1"/>
    <property type="match status" value="1"/>
</dbReference>